<dbReference type="Proteomes" id="UP000887116">
    <property type="component" value="Unassembled WGS sequence"/>
</dbReference>
<gene>
    <name evidence="1" type="ORF">TNCT_686181</name>
</gene>
<evidence type="ECO:0000313" key="2">
    <source>
        <dbReference type="Proteomes" id="UP000887116"/>
    </source>
</evidence>
<organism evidence="1 2">
    <name type="scientific">Trichonephila clavata</name>
    <name type="common">Joro spider</name>
    <name type="synonym">Nephila clavata</name>
    <dbReference type="NCBI Taxonomy" id="2740835"/>
    <lineage>
        <taxon>Eukaryota</taxon>
        <taxon>Metazoa</taxon>
        <taxon>Ecdysozoa</taxon>
        <taxon>Arthropoda</taxon>
        <taxon>Chelicerata</taxon>
        <taxon>Arachnida</taxon>
        <taxon>Araneae</taxon>
        <taxon>Araneomorphae</taxon>
        <taxon>Entelegynae</taxon>
        <taxon>Araneoidea</taxon>
        <taxon>Nephilidae</taxon>
        <taxon>Trichonephila</taxon>
    </lineage>
</organism>
<feature type="non-terminal residue" evidence="1">
    <location>
        <position position="1"/>
    </location>
</feature>
<accession>A0A8X6LA09</accession>
<dbReference type="EMBL" id="BMAO01035206">
    <property type="protein sequence ID" value="GFR02035.1"/>
    <property type="molecule type" value="Genomic_DNA"/>
</dbReference>
<sequence length="61" mass="7238">KAGISKDEEDTGDLNGQPYYDYHLDLQYRINDLKDNNEMKTVKVLPRPWKKCRWTTPVIQV</sequence>
<reference evidence="1" key="1">
    <citation type="submission" date="2020-07" db="EMBL/GenBank/DDBJ databases">
        <title>Multicomponent nature underlies the extraordinary mechanical properties of spider dragline silk.</title>
        <authorList>
            <person name="Kono N."/>
            <person name="Nakamura H."/>
            <person name="Mori M."/>
            <person name="Yoshida Y."/>
            <person name="Ohtoshi R."/>
            <person name="Malay A.D."/>
            <person name="Moran D.A.P."/>
            <person name="Tomita M."/>
            <person name="Numata K."/>
            <person name="Arakawa K."/>
        </authorList>
    </citation>
    <scope>NUCLEOTIDE SEQUENCE</scope>
</reference>
<protein>
    <submittedName>
        <fullName evidence="1">Uncharacterized protein</fullName>
    </submittedName>
</protein>
<name>A0A8X6LA09_TRICU</name>
<proteinExistence type="predicted"/>
<comment type="caution">
    <text evidence="1">The sequence shown here is derived from an EMBL/GenBank/DDBJ whole genome shotgun (WGS) entry which is preliminary data.</text>
</comment>
<dbReference type="AlphaFoldDB" id="A0A8X6LA09"/>
<keyword evidence="2" id="KW-1185">Reference proteome</keyword>
<evidence type="ECO:0000313" key="1">
    <source>
        <dbReference type="EMBL" id="GFR02035.1"/>
    </source>
</evidence>